<name>A0ABW5GJT3_9PSEU</name>
<dbReference type="Proteomes" id="UP001597419">
    <property type="component" value="Unassembled WGS sequence"/>
</dbReference>
<dbReference type="RefSeq" id="WP_345405624.1">
    <property type="nucleotide sequence ID" value="NZ_BAABHG010000018.1"/>
</dbReference>
<dbReference type="InterPro" id="IPR041698">
    <property type="entry name" value="Methyltransf_25"/>
</dbReference>
<dbReference type="Gene3D" id="3.40.50.150">
    <property type="entry name" value="Vaccinia Virus protein VP39"/>
    <property type="match status" value="1"/>
</dbReference>
<keyword evidence="2" id="KW-0808">Transferase</keyword>
<gene>
    <name evidence="2" type="ORF">ACFSYJ_21170</name>
</gene>
<dbReference type="EC" id="2.1.1.-" evidence="2"/>
<dbReference type="CDD" id="cd02440">
    <property type="entry name" value="AdoMet_MTases"/>
    <property type="match status" value="1"/>
</dbReference>
<reference evidence="3" key="1">
    <citation type="journal article" date="2019" name="Int. J. Syst. Evol. Microbiol.">
        <title>The Global Catalogue of Microorganisms (GCM) 10K type strain sequencing project: providing services to taxonomists for standard genome sequencing and annotation.</title>
        <authorList>
            <consortium name="The Broad Institute Genomics Platform"/>
            <consortium name="The Broad Institute Genome Sequencing Center for Infectious Disease"/>
            <person name="Wu L."/>
            <person name="Ma J."/>
        </authorList>
    </citation>
    <scope>NUCLEOTIDE SEQUENCE [LARGE SCALE GENOMIC DNA]</scope>
    <source>
        <strain evidence="3">CGMCC 4.7643</strain>
    </source>
</reference>
<feature type="domain" description="Methyltransferase" evidence="1">
    <location>
        <begin position="92"/>
        <end position="181"/>
    </location>
</feature>
<sequence>MRNTDSLAAALAAYRNADLPAATAHAEAAAEAGSVLAAELRTYLAAATGGPVYERPSAFTTFIRGGGNVELYRRLSTELAARYDALRPKALLDLGCGDGLAVVPALARARHSPERVDLVEPSGALLAAARKRLVREVHTWGATAQSFLEHEDRRWDLTQSTFALQSIPPADRAEVLRVLRPRTGTLVLAEFDVPEYVEGSPEHLRSLVTRYERGVAEYNADASLVAQGFLLPILLGVVSAQERTNWEHPAATWVTQLTEAGYTDVTVEPFADYWWSPAVLITATGRG</sequence>
<protein>
    <submittedName>
        <fullName evidence="2">Class I SAM-dependent methyltransferase</fullName>
        <ecNumber evidence="2">2.1.1.-</ecNumber>
    </submittedName>
</protein>
<organism evidence="2 3">
    <name type="scientific">Amycolatopsis samaneae</name>
    <dbReference type="NCBI Taxonomy" id="664691"/>
    <lineage>
        <taxon>Bacteria</taxon>
        <taxon>Bacillati</taxon>
        <taxon>Actinomycetota</taxon>
        <taxon>Actinomycetes</taxon>
        <taxon>Pseudonocardiales</taxon>
        <taxon>Pseudonocardiaceae</taxon>
        <taxon>Amycolatopsis</taxon>
    </lineage>
</organism>
<dbReference type="Pfam" id="PF13649">
    <property type="entry name" value="Methyltransf_25"/>
    <property type="match status" value="1"/>
</dbReference>
<proteinExistence type="predicted"/>
<dbReference type="GO" id="GO:0032259">
    <property type="term" value="P:methylation"/>
    <property type="evidence" value="ECO:0007669"/>
    <property type="project" value="UniProtKB-KW"/>
</dbReference>
<accession>A0ABW5GJT3</accession>
<evidence type="ECO:0000313" key="3">
    <source>
        <dbReference type="Proteomes" id="UP001597419"/>
    </source>
</evidence>
<comment type="caution">
    <text evidence="2">The sequence shown here is derived from an EMBL/GenBank/DDBJ whole genome shotgun (WGS) entry which is preliminary data.</text>
</comment>
<evidence type="ECO:0000313" key="2">
    <source>
        <dbReference type="EMBL" id="MFD2461131.1"/>
    </source>
</evidence>
<keyword evidence="2" id="KW-0489">Methyltransferase</keyword>
<dbReference type="GO" id="GO:0008168">
    <property type="term" value="F:methyltransferase activity"/>
    <property type="evidence" value="ECO:0007669"/>
    <property type="project" value="UniProtKB-KW"/>
</dbReference>
<dbReference type="InterPro" id="IPR029063">
    <property type="entry name" value="SAM-dependent_MTases_sf"/>
</dbReference>
<dbReference type="SUPFAM" id="SSF53335">
    <property type="entry name" value="S-adenosyl-L-methionine-dependent methyltransferases"/>
    <property type="match status" value="1"/>
</dbReference>
<keyword evidence="3" id="KW-1185">Reference proteome</keyword>
<evidence type="ECO:0000259" key="1">
    <source>
        <dbReference type="Pfam" id="PF13649"/>
    </source>
</evidence>
<dbReference type="EMBL" id="JBHUKU010000011">
    <property type="protein sequence ID" value="MFD2461131.1"/>
    <property type="molecule type" value="Genomic_DNA"/>
</dbReference>